<sequence length="250" mass="27577">MQLTLLGTGCAQQVPVFGCDCVICTQASVDPARRRKPCSAMLYYQGETTLIDAGLPTLDQQFRAGEIQRFLLTHYHMDHVQGLFPLRWGCGNKIPVYGPPDLDGCDDLFKHPGILDFRPPLTAFQPLQFGELRVTPVPLVHSKITFGYLLQSPNRAIAYLTDTVGLSADSALFLASKSIDLLVLDCSHAPQSPPPRNHNDVTMALAIRDLLMPEETLLTHASHQLDRWLLNNSLPTGVSVAYDNQTVTLV</sequence>
<dbReference type="InterPro" id="IPR017693">
    <property type="entry name" value="Phosphonate_metab_PhnP"/>
</dbReference>
<dbReference type="KEGG" id="ypa:YPA_2967"/>
<evidence type="ECO:0000313" key="3">
    <source>
        <dbReference type="Proteomes" id="UP000001971"/>
    </source>
</evidence>
<gene>
    <name evidence="2" type="ordered locus">YPA_2967</name>
</gene>
<dbReference type="Proteomes" id="UP000001971">
    <property type="component" value="Chromosome"/>
</dbReference>
<dbReference type="CDD" id="cd07736">
    <property type="entry name" value="PhnP-like_MBL-fold"/>
    <property type="match status" value="1"/>
</dbReference>
<dbReference type="PANTHER" id="PTHR42663:SF6">
    <property type="entry name" value="HYDROLASE C777.06C-RELATED"/>
    <property type="match status" value="1"/>
</dbReference>
<protein>
    <submittedName>
        <fullName evidence="2">PhnP protein</fullName>
    </submittedName>
</protein>
<evidence type="ECO:0000313" key="2">
    <source>
        <dbReference type="EMBL" id="ABG14929.1"/>
    </source>
</evidence>
<reference evidence="2 3" key="1">
    <citation type="journal article" date="2006" name="J. Bacteriol.">
        <title>Complete genome sequence of Yersinia pestis strains Antiqua and Nepal516: evidence of gene reduction in an emerging pathogen.</title>
        <authorList>
            <person name="Chain P.S."/>
            <person name="Hu P."/>
            <person name="Malfatti S.A."/>
            <person name="Radnedge L."/>
            <person name="Larimer F."/>
            <person name="Vergez L.M."/>
            <person name="Worsham P."/>
            <person name="Chu M.C."/>
            <person name="Andersen G.L."/>
        </authorList>
    </citation>
    <scope>NUCLEOTIDE SEQUENCE [LARGE SCALE GENOMIC DNA]</scope>
    <source>
        <strain evidence="2 3">Antiqua</strain>
    </source>
</reference>
<dbReference type="AlphaFoldDB" id="A0A0E1NXZ6"/>
<dbReference type="RefSeq" id="WP_002209284.1">
    <property type="nucleotide sequence ID" value="NC_008150.1"/>
</dbReference>
<dbReference type="InterPro" id="IPR036866">
    <property type="entry name" value="RibonucZ/Hydroxyglut_hydro"/>
</dbReference>
<dbReference type="InterPro" id="IPR035682">
    <property type="entry name" value="PhnP_MBL"/>
</dbReference>
<dbReference type="GeneID" id="57975247"/>
<accession>A0A0E1NXZ6</accession>
<dbReference type="PANTHER" id="PTHR42663">
    <property type="entry name" value="HYDROLASE C777.06C-RELATED-RELATED"/>
    <property type="match status" value="1"/>
</dbReference>
<feature type="domain" description="Metallo-beta-lactamase" evidence="1">
    <location>
        <begin position="37"/>
        <end position="223"/>
    </location>
</feature>
<dbReference type="PATRIC" id="fig|360102.15.peg.1663"/>
<proteinExistence type="predicted"/>
<dbReference type="InterPro" id="IPR001279">
    <property type="entry name" value="Metallo-B-lactamas"/>
</dbReference>
<dbReference type="NCBIfam" id="TIGR03307">
    <property type="entry name" value="PhnP"/>
    <property type="match status" value="1"/>
</dbReference>
<evidence type="ECO:0000259" key="1">
    <source>
        <dbReference type="SMART" id="SM00849"/>
    </source>
</evidence>
<dbReference type="Gene3D" id="3.60.15.10">
    <property type="entry name" value="Ribonuclease Z/Hydroxyacylglutathione hydrolase-like"/>
    <property type="match status" value="1"/>
</dbReference>
<dbReference type="Pfam" id="PF12706">
    <property type="entry name" value="Lactamase_B_2"/>
    <property type="match status" value="1"/>
</dbReference>
<dbReference type="SUPFAM" id="SSF56281">
    <property type="entry name" value="Metallo-hydrolase/oxidoreductase"/>
    <property type="match status" value="1"/>
</dbReference>
<dbReference type="HOGENOM" id="CLU_044538_3_0_6"/>
<dbReference type="GO" id="GO:0008081">
    <property type="term" value="F:phosphoric diester hydrolase activity"/>
    <property type="evidence" value="ECO:0007669"/>
    <property type="project" value="InterPro"/>
</dbReference>
<dbReference type="GO" id="GO:0019700">
    <property type="term" value="P:organic phosphonate catabolic process"/>
    <property type="evidence" value="ECO:0007669"/>
    <property type="project" value="InterPro"/>
</dbReference>
<organism evidence="2 3">
    <name type="scientific">Yersinia pestis bv. Antiqua (strain Antiqua)</name>
    <dbReference type="NCBI Taxonomy" id="360102"/>
    <lineage>
        <taxon>Bacteria</taxon>
        <taxon>Pseudomonadati</taxon>
        <taxon>Pseudomonadota</taxon>
        <taxon>Gammaproteobacteria</taxon>
        <taxon>Enterobacterales</taxon>
        <taxon>Yersiniaceae</taxon>
        <taxon>Yersinia</taxon>
    </lineage>
</organism>
<dbReference type="EMBL" id="CP000308">
    <property type="protein sequence ID" value="ABG14929.1"/>
    <property type="molecule type" value="Genomic_DNA"/>
</dbReference>
<dbReference type="SMART" id="SM00849">
    <property type="entry name" value="Lactamase_B"/>
    <property type="match status" value="1"/>
</dbReference>
<name>A0A0E1NXZ6_YERPA</name>